<reference evidence="1" key="1">
    <citation type="submission" date="2023-04" db="EMBL/GenBank/DDBJ databases">
        <title>Draft Genome sequencing of Naganishia species isolated from polar environments using Oxford Nanopore Technology.</title>
        <authorList>
            <person name="Leo P."/>
            <person name="Venkateswaran K."/>
        </authorList>
    </citation>
    <scope>NUCLEOTIDE SEQUENCE</scope>
    <source>
        <strain evidence="1">MNA-CCFEE 5261</strain>
    </source>
</reference>
<comment type="caution">
    <text evidence="1">The sequence shown here is derived from an EMBL/GenBank/DDBJ whole genome shotgun (WGS) entry which is preliminary data.</text>
</comment>
<proteinExistence type="predicted"/>
<evidence type="ECO:0000313" key="1">
    <source>
        <dbReference type="EMBL" id="KAJ9113919.1"/>
    </source>
</evidence>
<keyword evidence="2" id="KW-1185">Reference proteome</keyword>
<organism evidence="1 2">
    <name type="scientific">Naganishia cerealis</name>
    <dbReference type="NCBI Taxonomy" id="610337"/>
    <lineage>
        <taxon>Eukaryota</taxon>
        <taxon>Fungi</taxon>
        <taxon>Dikarya</taxon>
        <taxon>Basidiomycota</taxon>
        <taxon>Agaricomycotina</taxon>
        <taxon>Tremellomycetes</taxon>
        <taxon>Filobasidiales</taxon>
        <taxon>Filobasidiaceae</taxon>
        <taxon>Naganishia</taxon>
    </lineage>
</organism>
<dbReference type="Proteomes" id="UP001241377">
    <property type="component" value="Unassembled WGS sequence"/>
</dbReference>
<protein>
    <submittedName>
        <fullName evidence="1">Uncharacterized protein</fullName>
    </submittedName>
</protein>
<dbReference type="EMBL" id="JASBWR010000001">
    <property type="protein sequence ID" value="KAJ9113919.1"/>
    <property type="molecule type" value="Genomic_DNA"/>
</dbReference>
<gene>
    <name evidence="1" type="ORF">QFC19_000114</name>
</gene>
<name>A0ACC2WQ62_9TREE</name>
<sequence length="130" mass="14442">MSRLASLNPANRTPTSPSSRATASPSRNLNTPSRDPTTFHSILRDINNEVRTNMQAWDDVCVKLFGSAKGAVDEGTEIELVCLAQIEYASIVYYRILYSASTATLLPSKSLPRGLQYFRTRLLMTDTLSR</sequence>
<evidence type="ECO:0000313" key="2">
    <source>
        <dbReference type="Proteomes" id="UP001241377"/>
    </source>
</evidence>
<accession>A0ACC2WQ62</accession>